<evidence type="ECO:0000313" key="3">
    <source>
        <dbReference type="Proteomes" id="UP000838763"/>
    </source>
</evidence>
<dbReference type="InterPro" id="IPR013320">
    <property type="entry name" value="ConA-like_dom_sf"/>
</dbReference>
<dbReference type="PROSITE" id="PS51762">
    <property type="entry name" value="GH16_2"/>
    <property type="match status" value="1"/>
</dbReference>
<dbReference type="AlphaFoldDB" id="A0A9P1MA70"/>
<comment type="caution">
    <text evidence="2">The sequence shown here is derived from an EMBL/GenBank/DDBJ whole genome shotgun (WGS) entry which is preliminary data.</text>
</comment>
<dbReference type="OrthoDB" id="192832at2759"/>
<name>A0A9P1MA70_9PEZI</name>
<dbReference type="InterPro" id="IPR050546">
    <property type="entry name" value="Glycosyl_Hydrlase_16"/>
</dbReference>
<evidence type="ECO:0000313" key="2">
    <source>
        <dbReference type="EMBL" id="CAI4215468.1"/>
    </source>
</evidence>
<evidence type="ECO:0000259" key="1">
    <source>
        <dbReference type="PROSITE" id="PS51762"/>
    </source>
</evidence>
<reference evidence="2" key="1">
    <citation type="submission" date="2022-11" db="EMBL/GenBank/DDBJ databases">
        <authorList>
            <person name="Scott C."/>
            <person name="Bruce N."/>
        </authorList>
    </citation>
    <scope>NUCLEOTIDE SEQUENCE</scope>
</reference>
<dbReference type="GO" id="GO:0004553">
    <property type="term" value="F:hydrolase activity, hydrolyzing O-glycosyl compounds"/>
    <property type="evidence" value="ECO:0007669"/>
    <property type="project" value="InterPro"/>
</dbReference>
<keyword evidence="3" id="KW-1185">Reference proteome</keyword>
<gene>
    <name evidence="2" type="ORF">PPNO1_LOCUS5179</name>
</gene>
<organism evidence="2 3">
    <name type="scientific">Parascedosporium putredinis</name>
    <dbReference type="NCBI Taxonomy" id="1442378"/>
    <lineage>
        <taxon>Eukaryota</taxon>
        <taxon>Fungi</taxon>
        <taxon>Dikarya</taxon>
        <taxon>Ascomycota</taxon>
        <taxon>Pezizomycotina</taxon>
        <taxon>Sordariomycetes</taxon>
        <taxon>Hypocreomycetidae</taxon>
        <taxon>Microascales</taxon>
        <taxon>Microascaceae</taxon>
        <taxon>Parascedosporium</taxon>
    </lineage>
</organism>
<dbReference type="PANTHER" id="PTHR10963">
    <property type="entry name" value="GLYCOSYL HYDROLASE-RELATED"/>
    <property type="match status" value="1"/>
</dbReference>
<accession>A0A9P1MA70</accession>
<dbReference type="GO" id="GO:0005975">
    <property type="term" value="P:carbohydrate metabolic process"/>
    <property type="evidence" value="ECO:0007669"/>
    <property type="project" value="InterPro"/>
</dbReference>
<sequence length="225" mass="24918">MKSDDFNGAAGELPNDNNWELVTNVKVNNELQDYTTSNRNLQRSGGNTLQIVPWYEGNRWTSGRVESKYEFTPTSGSVTMVEASIRFGDNPTVNKRGYWPAFWLLGAAIRNGVDWPRCGEIDILETVNGQLEGFGTVHCDIYPGAPATNPWAQTITWYRDEQQFHQISGAAIASEGIWKTLAQAPLFFILNVAVGGNLPGDPDSNTRDGYGSMMEVGYVAHYVQS</sequence>
<dbReference type="EMBL" id="CALLCH030000012">
    <property type="protein sequence ID" value="CAI4215468.1"/>
    <property type="molecule type" value="Genomic_DNA"/>
</dbReference>
<dbReference type="PANTHER" id="PTHR10963:SF60">
    <property type="entry name" value="GRAM-NEGATIVE BACTERIA-BINDING PROTEIN 1-RELATED"/>
    <property type="match status" value="1"/>
</dbReference>
<proteinExistence type="predicted"/>
<dbReference type="Pfam" id="PF26113">
    <property type="entry name" value="GH16_XgeA"/>
    <property type="match status" value="1"/>
</dbReference>
<dbReference type="InterPro" id="IPR000757">
    <property type="entry name" value="Beta-glucanase-like"/>
</dbReference>
<dbReference type="Gene3D" id="2.60.120.200">
    <property type="match status" value="2"/>
</dbReference>
<dbReference type="SUPFAM" id="SSF49899">
    <property type="entry name" value="Concanavalin A-like lectins/glucanases"/>
    <property type="match status" value="1"/>
</dbReference>
<feature type="domain" description="GH16" evidence="1">
    <location>
        <begin position="1"/>
        <end position="225"/>
    </location>
</feature>
<protein>
    <recommendedName>
        <fullName evidence="1">GH16 domain-containing protein</fullName>
    </recommendedName>
</protein>
<dbReference type="Proteomes" id="UP000838763">
    <property type="component" value="Unassembled WGS sequence"/>
</dbReference>